<comment type="caution">
    <text evidence="3">The sequence shown here is derived from an EMBL/GenBank/DDBJ whole genome shotgun (WGS) entry which is preliminary data.</text>
</comment>
<name>A0AA36JC65_9DINO</name>
<dbReference type="Gene3D" id="3.40.50.360">
    <property type="match status" value="2"/>
</dbReference>
<dbReference type="FunFam" id="3.40.50.360:FF:000001">
    <property type="entry name" value="NAD(P)H dehydrogenase (Quinone) FQR1-like"/>
    <property type="match status" value="2"/>
</dbReference>
<dbReference type="NCBIfam" id="NF002999">
    <property type="entry name" value="PRK03767.1"/>
    <property type="match status" value="2"/>
</dbReference>
<reference evidence="3" key="1">
    <citation type="submission" date="2023-08" db="EMBL/GenBank/DDBJ databases">
        <authorList>
            <person name="Chen Y."/>
            <person name="Shah S."/>
            <person name="Dougan E. K."/>
            <person name="Thang M."/>
            <person name="Chan C."/>
        </authorList>
    </citation>
    <scope>NUCLEOTIDE SEQUENCE</scope>
</reference>
<protein>
    <recommendedName>
        <fullName evidence="2">Flavodoxin-like domain-containing protein</fullName>
    </recommendedName>
</protein>
<feature type="domain" description="Flavodoxin-like" evidence="2">
    <location>
        <begin position="27"/>
        <end position="219"/>
    </location>
</feature>
<comment type="similarity">
    <text evidence="1">Belongs to the WrbA family.</text>
</comment>
<dbReference type="InterPro" id="IPR029039">
    <property type="entry name" value="Flavoprotein-like_sf"/>
</dbReference>
<evidence type="ECO:0000259" key="2">
    <source>
        <dbReference type="PROSITE" id="PS50902"/>
    </source>
</evidence>
<evidence type="ECO:0000256" key="1">
    <source>
        <dbReference type="ARBA" id="ARBA00006961"/>
    </source>
</evidence>
<dbReference type="SUPFAM" id="SSF52218">
    <property type="entry name" value="Flavoproteins"/>
    <property type="match status" value="2"/>
</dbReference>
<keyword evidence="4" id="KW-1185">Reference proteome</keyword>
<dbReference type="GO" id="GO:0003955">
    <property type="term" value="F:NAD(P)H dehydrogenase (quinone) activity"/>
    <property type="evidence" value="ECO:0007669"/>
    <property type="project" value="InterPro"/>
</dbReference>
<accession>A0AA36JC65</accession>
<dbReference type="InterPro" id="IPR005025">
    <property type="entry name" value="FMN_Rdtase-like_dom"/>
</dbReference>
<dbReference type="Pfam" id="PF03358">
    <property type="entry name" value="FMN_red"/>
    <property type="match status" value="2"/>
</dbReference>
<dbReference type="Proteomes" id="UP001178507">
    <property type="component" value="Unassembled WGS sequence"/>
</dbReference>
<dbReference type="PROSITE" id="PS50902">
    <property type="entry name" value="FLAVODOXIN_LIKE"/>
    <property type="match status" value="2"/>
</dbReference>
<dbReference type="NCBIfam" id="TIGR01755">
    <property type="entry name" value="flav_wrbA"/>
    <property type="match status" value="2"/>
</dbReference>
<dbReference type="EMBL" id="CAUJNA010003499">
    <property type="protein sequence ID" value="CAJ1403517.1"/>
    <property type="molecule type" value="Genomic_DNA"/>
</dbReference>
<evidence type="ECO:0000313" key="4">
    <source>
        <dbReference type="Proteomes" id="UP001178507"/>
    </source>
</evidence>
<sequence length="682" mass="72540">MGNGCVSKPESEDKGLIAQKKAASPSVAIIYYSTYGHVKTLAEQIKKGLESTGVNVDLFQIPETLSPDVLKAMSAPDKPKDVMQLDLDFIKKLPEYDGLMFGMPTRFGMMPAQMKACFDATGQLWQSGALAGKLAATFVSTGTQQGGQETTHFTAITSLVHHGMAYVPLGYQAGGDGQFDVSEIHGGSPWGASTLAGGDGSRQPSELELKIAGKHGEVFGGAVKRSVAPAASREFKVAVVYYSMYGHIKKLADEMAASMKEDGVTVDLFQAPELLSEEVLKKMGAPAKPADAVMDHANVGKLADYDGLVFGVPTRFGSAAAQMKAMFDSTGSLWQSGALAGKLCATFTSTGTPNGGQESTHMTTLTNMVHHGMIYVPLGYQAGADAFDMTELHGGSPWGASTFAGPDGSRQPSAVELRIAKQQGKVFAAKDDSCKDPKLGQLVRPFRLVGVPMDAWHEQLGRAGRGTDDSCKDPKLGQLVRPFRLVGVPTDAWHGCDPTKSQGGARVQDDSCKDPKLGQLVCPRMLGMNNLGRQASIPMAGKDCVKLENLSSCCPDGLDSLSELWPGDMPADQELEDDEDDLPDLVPGPVDSAPAWEAGAVTLYQPGSSANLINSEAAPHMVCVLRLLVRKLPSLEAPVQGICHEHELLFEEPRGLEIASLSRGRAAQKQIGYAWRTAVVLC</sequence>
<gene>
    <name evidence="3" type="ORF">EVOR1521_LOCUS26176</name>
</gene>
<organism evidence="3 4">
    <name type="scientific">Effrenium voratum</name>
    <dbReference type="NCBI Taxonomy" id="2562239"/>
    <lineage>
        <taxon>Eukaryota</taxon>
        <taxon>Sar</taxon>
        <taxon>Alveolata</taxon>
        <taxon>Dinophyceae</taxon>
        <taxon>Suessiales</taxon>
        <taxon>Symbiodiniaceae</taxon>
        <taxon>Effrenium</taxon>
    </lineage>
</organism>
<evidence type="ECO:0000313" key="3">
    <source>
        <dbReference type="EMBL" id="CAJ1403517.1"/>
    </source>
</evidence>
<dbReference type="InterPro" id="IPR008254">
    <property type="entry name" value="Flavodoxin/NO_synth"/>
</dbReference>
<feature type="domain" description="Flavodoxin-like" evidence="2">
    <location>
        <begin position="237"/>
        <end position="427"/>
    </location>
</feature>
<proteinExistence type="inferred from homology"/>
<dbReference type="PANTHER" id="PTHR30546:SF23">
    <property type="entry name" value="FLAVOPROTEIN-LIKE PROTEIN YCP4-RELATED"/>
    <property type="match status" value="1"/>
</dbReference>
<dbReference type="AlphaFoldDB" id="A0AA36JC65"/>
<dbReference type="PANTHER" id="PTHR30546">
    <property type="entry name" value="FLAVODOXIN-RELATED PROTEIN WRBA-RELATED"/>
    <property type="match status" value="1"/>
</dbReference>
<dbReference type="InterPro" id="IPR010089">
    <property type="entry name" value="Flavoprotein_WrbA-like"/>
</dbReference>
<dbReference type="GO" id="GO:0016020">
    <property type="term" value="C:membrane"/>
    <property type="evidence" value="ECO:0007669"/>
    <property type="project" value="TreeGrafter"/>
</dbReference>
<dbReference type="GO" id="GO:0010181">
    <property type="term" value="F:FMN binding"/>
    <property type="evidence" value="ECO:0007669"/>
    <property type="project" value="InterPro"/>
</dbReference>